<feature type="domain" description="Transglutaminase-like" evidence="2">
    <location>
        <begin position="242"/>
        <end position="303"/>
    </location>
</feature>
<proteinExistence type="predicted"/>
<sequence>MIKVTFSESINAGTYCIKLRDTSGKTVSVTKSINGNVLMIKPTANLTNGTKYTLLIYNGSVTDLSGNNVSAYTSTFTTDGTAPTVKSVDPANKATSISVSKTIKVKFGESIKMGSGWIELKNSNGKSVSFTKSIYKNVLTINPKSNLATGTEYTLIIHSGSLTDLSGNKYVYKGSTSFTTYSTYLKSTANCQVTNSKIKAMATKLTKSKTTVYAKAVAIYNWVRNNIDYSYYSSTRYGAVGTLSKGSGNCVDTAHLLIALLRASGVQARYKHVKAKFSSGNWYGHVYAQVYVNGKWYNADATSSRNSFGVIKNWNTATATYKGTYVSLPF</sequence>
<dbReference type="SMART" id="SM00460">
    <property type="entry name" value="TGc"/>
    <property type="match status" value="1"/>
</dbReference>
<evidence type="ECO:0000313" key="4">
    <source>
        <dbReference type="Proteomes" id="UP000217784"/>
    </source>
</evidence>
<dbReference type="InterPro" id="IPR014755">
    <property type="entry name" value="Cu-Rt/internalin_Ig-like"/>
</dbReference>
<dbReference type="SUPFAM" id="SSF54001">
    <property type="entry name" value="Cysteine proteinases"/>
    <property type="match status" value="1"/>
</dbReference>
<dbReference type="InterPro" id="IPR032812">
    <property type="entry name" value="SbsA_Ig"/>
</dbReference>
<dbReference type="AlphaFoldDB" id="A0A2A2H6E9"/>
<dbReference type="PANTHER" id="PTHR33490:SF3">
    <property type="entry name" value="CONSERVED INTEGRAL MEMBRANE PROTEIN"/>
    <property type="match status" value="1"/>
</dbReference>
<dbReference type="Pfam" id="PF13205">
    <property type="entry name" value="Big_5"/>
    <property type="match status" value="2"/>
</dbReference>
<dbReference type="EMBL" id="LMVM01000012">
    <property type="protein sequence ID" value="PAV05041.1"/>
    <property type="molecule type" value="Genomic_DNA"/>
</dbReference>
<dbReference type="Pfam" id="PF01841">
    <property type="entry name" value="Transglut_core"/>
    <property type="match status" value="1"/>
</dbReference>
<gene>
    <name evidence="3" type="ORF">ASJ80_12120</name>
</gene>
<dbReference type="PANTHER" id="PTHR33490">
    <property type="entry name" value="BLR5614 PROTEIN-RELATED"/>
    <property type="match status" value="1"/>
</dbReference>
<protein>
    <recommendedName>
        <fullName evidence="2">Transglutaminase-like domain-containing protein</fullName>
    </recommendedName>
</protein>
<dbReference type="OrthoDB" id="18481at2157"/>
<comment type="caution">
    <text evidence="3">The sequence shown here is derived from an EMBL/GenBank/DDBJ whole genome shotgun (WGS) entry which is preliminary data.</text>
</comment>
<dbReference type="InterPro" id="IPR038765">
    <property type="entry name" value="Papain-like_cys_pep_sf"/>
</dbReference>
<evidence type="ECO:0000313" key="3">
    <source>
        <dbReference type="EMBL" id="PAV05041.1"/>
    </source>
</evidence>
<name>A0A2A2H6E9_METBR</name>
<dbReference type="Gene3D" id="2.60.40.1220">
    <property type="match status" value="1"/>
</dbReference>
<evidence type="ECO:0000256" key="1">
    <source>
        <dbReference type="ARBA" id="ARBA00022729"/>
    </source>
</evidence>
<dbReference type="Proteomes" id="UP000217784">
    <property type="component" value="Unassembled WGS sequence"/>
</dbReference>
<evidence type="ECO:0000259" key="2">
    <source>
        <dbReference type="SMART" id="SM00460"/>
    </source>
</evidence>
<dbReference type="InterPro" id="IPR002931">
    <property type="entry name" value="Transglutaminase-like"/>
</dbReference>
<keyword evidence="1" id="KW-0732">Signal</keyword>
<dbReference type="Gene3D" id="3.10.620.30">
    <property type="match status" value="1"/>
</dbReference>
<organism evidence="3 4">
    <name type="scientific">Methanobacterium bryantii</name>
    <dbReference type="NCBI Taxonomy" id="2161"/>
    <lineage>
        <taxon>Archaea</taxon>
        <taxon>Methanobacteriati</taxon>
        <taxon>Methanobacteriota</taxon>
        <taxon>Methanomada group</taxon>
        <taxon>Methanobacteria</taxon>
        <taxon>Methanobacteriales</taxon>
        <taxon>Methanobacteriaceae</taxon>
        <taxon>Methanobacterium</taxon>
    </lineage>
</organism>
<keyword evidence="4" id="KW-1185">Reference proteome</keyword>
<reference evidence="3 4" key="1">
    <citation type="journal article" date="2017" name="BMC Genomics">
        <title>Genomic analysis of methanogenic archaea reveals a shift towards energy conservation.</title>
        <authorList>
            <person name="Gilmore S.P."/>
            <person name="Henske J.K."/>
            <person name="Sexton J.A."/>
            <person name="Solomon K.V."/>
            <person name="Seppala S."/>
            <person name="Yoo J.I."/>
            <person name="Huyett L.M."/>
            <person name="Pressman A."/>
            <person name="Cogan J.Z."/>
            <person name="Kivenson V."/>
            <person name="Peng X."/>
            <person name="Tan Y."/>
            <person name="Valentine D.L."/>
            <person name="O'Malley M.A."/>
        </authorList>
    </citation>
    <scope>NUCLEOTIDE SEQUENCE [LARGE SCALE GENOMIC DNA]</scope>
    <source>
        <strain evidence="3 4">M.o.H.</strain>
    </source>
</reference>
<accession>A0A2A2H6E9</accession>